<dbReference type="EMBL" id="KZ679127">
    <property type="protein sequence ID" value="PTB80331.1"/>
    <property type="molecule type" value="Genomic_DNA"/>
</dbReference>
<gene>
    <name evidence="1" type="ORF">M440DRAFT_191109</name>
</gene>
<evidence type="ECO:0000313" key="1">
    <source>
        <dbReference type="EMBL" id="PTB80331.1"/>
    </source>
</evidence>
<dbReference type="Proteomes" id="UP000240760">
    <property type="component" value="Unassembled WGS sequence"/>
</dbReference>
<name>A0A2T4CFJ1_TRILO</name>
<dbReference type="AlphaFoldDB" id="A0A2T4CFJ1"/>
<accession>A0A2T4CFJ1</accession>
<protein>
    <submittedName>
        <fullName evidence="1">Uncharacterized protein</fullName>
    </submittedName>
</protein>
<keyword evidence="2" id="KW-1185">Reference proteome</keyword>
<reference evidence="1 2" key="1">
    <citation type="submission" date="2016-07" db="EMBL/GenBank/DDBJ databases">
        <title>Multiple horizontal gene transfer events from other fungi enriched the ability of initially mycotrophic Trichoderma (Ascomycota) to feed on dead plant biomass.</title>
        <authorList>
            <consortium name="DOE Joint Genome Institute"/>
            <person name="Aerts A."/>
            <person name="Atanasova L."/>
            <person name="Chenthamara K."/>
            <person name="Zhang J."/>
            <person name="Grujic M."/>
            <person name="Henrissat B."/>
            <person name="Kuo A."/>
            <person name="Salamov A."/>
            <person name="Lipzen A."/>
            <person name="Labutti K."/>
            <person name="Barry K."/>
            <person name="Miao Y."/>
            <person name="Rahimi M.J."/>
            <person name="Shen Q."/>
            <person name="Grigoriev I.V."/>
            <person name="Kubicek C.P."/>
            <person name="Druzhinina I.S."/>
        </authorList>
    </citation>
    <scope>NUCLEOTIDE SEQUENCE [LARGE SCALE GENOMIC DNA]</scope>
    <source>
        <strain evidence="1 2">ATCC 18648</strain>
    </source>
</reference>
<evidence type="ECO:0000313" key="2">
    <source>
        <dbReference type="Proteomes" id="UP000240760"/>
    </source>
</evidence>
<organism evidence="1 2">
    <name type="scientific">Trichoderma longibrachiatum ATCC 18648</name>
    <dbReference type="NCBI Taxonomy" id="983965"/>
    <lineage>
        <taxon>Eukaryota</taxon>
        <taxon>Fungi</taxon>
        <taxon>Dikarya</taxon>
        <taxon>Ascomycota</taxon>
        <taxon>Pezizomycotina</taxon>
        <taxon>Sordariomycetes</taxon>
        <taxon>Hypocreomycetidae</taxon>
        <taxon>Hypocreales</taxon>
        <taxon>Hypocreaceae</taxon>
        <taxon>Trichoderma</taxon>
    </lineage>
</organism>
<proteinExistence type="predicted"/>
<sequence>MHRMLVPSSGREKVCTIVGLAAHLWALAGVGLANRRIGNEPFPPGRARPFFTFRPLRCCEASALPRSLPLFSTHCPTLTHTLVSSLPTYFKLRANLWEGRGPGPQQKLVVVLACLADRRRPTYR</sequence>